<dbReference type="SUPFAM" id="SSF52833">
    <property type="entry name" value="Thioredoxin-like"/>
    <property type="match status" value="1"/>
</dbReference>
<gene>
    <name evidence="2" type="ORF">PH603_12720</name>
</gene>
<dbReference type="InterPro" id="IPR036249">
    <property type="entry name" value="Thioredoxin-like_sf"/>
</dbReference>
<proteinExistence type="predicted"/>
<reference evidence="2" key="1">
    <citation type="submission" date="2023-01" db="EMBL/GenBank/DDBJ databases">
        <title>The genome sequence of Kordiimonadaceae bacterium 6D33.</title>
        <authorList>
            <person name="Liu Y."/>
        </authorList>
    </citation>
    <scope>NUCLEOTIDE SEQUENCE</scope>
    <source>
        <strain evidence="2">6D33</strain>
    </source>
</reference>
<name>A0AAF0BKV9_9PROT</name>
<evidence type="ECO:0000259" key="1">
    <source>
        <dbReference type="PROSITE" id="PS51352"/>
    </source>
</evidence>
<dbReference type="AlphaFoldDB" id="A0AAF0BKV9"/>
<dbReference type="InterPro" id="IPR000866">
    <property type="entry name" value="AhpC/TSA"/>
</dbReference>
<dbReference type="RefSeq" id="WP_289502914.1">
    <property type="nucleotide sequence ID" value="NZ_CP116805.1"/>
</dbReference>
<evidence type="ECO:0000313" key="2">
    <source>
        <dbReference type="EMBL" id="WCL53402.1"/>
    </source>
</evidence>
<evidence type="ECO:0000313" key="3">
    <source>
        <dbReference type="Proteomes" id="UP001217500"/>
    </source>
</evidence>
<feature type="domain" description="Thioredoxin" evidence="1">
    <location>
        <begin position="49"/>
        <end position="184"/>
    </location>
</feature>
<dbReference type="Gene3D" id="3.40.30.10">
    <property type="entry name" value="Glutaredoxin"/>
    <property type="match status" value="1"/>
</dbReference>
<dbReference type="PROSITE" id="PS51352">
    <property type="entry name" value="THIOREDOXIN_2"/>
    <property type="match status" value="1"/>
</dbReference>
<organism evidence="2 3">
    <name type="scientific">Gimibacter soli</name>
    <dbReference type="NCBI Taxonomy" id="3024400"/>
    <lineage>
        <taxon>Bacteria</taxon>
        <taxon>Pseudomonadati</taxon>
        <taxon>Pseudomonadota</taxon>
        <taxon>Alphaproteobacteria</taxon>
        <taxon>Kordiimonadales</taxon>
        <taxon>Temperatibacteraceae</taxon>
        <taxon>Gimibacter</taxon>
    </lineage>
</organism>
<protein>
    <submittedName>
        <fullName evidence="2">Redoxin domain-containing protein</fullName>
    </submittedName>
</protein>
<dbReference type="EMBL" id="CP116805">
    <property type="protein sequence ID" value="WCL53402.1"/>
    <property type="molecule type" value="Genomic_DNA"/>
</dbReference>
<sequence>MTTALVVSQILLWALVISMSLVIVALARQVGVLHERLAPAGALAMNRKLKVGDKAPQAPVTDLNGRSSMLEPASNGRSELLFFLSPDCPVCKTLLPALHSFRKNERKWLDVSIASDGEAAPHQAFAQSENLDFAKYYLSEELGKAFGVSKLPYAVLIDEKGTIAAMGLVNSREHLESLVNARTMGVASIQDYMRDRASA</sequence>
<dbReference type="KEGG" id="gso:PH603_12720"/>
<dbReference type="GO" id="GO:0016491">
    <property type="term" value="F:oxidoreductase activity"/>
    <property type="evidence" value="ECO:0007669"/>
    <property type="project" value="InterPro"/>
</dbReference>
<dbReference type="InterPro" id="IPR013766">
    <property type="entry name" value="Thioredoxin_domain"/>
</dbReference>
<keyword evidence="3" id="KW-1185">Reference proteome</keyword>
<dbReference type="Proteomes" id="UP001217500">
    <property type="component" value="Chromosome"/>
</dbReference>
<dbReference type="GO" id="GO:0016209">
    <property type="term" value="F:antioxidant activity"/>
    <property type="evidence" value="ECO:0007669"/>
    <property type="project" value="InterPro"/>
</dbReference>
<dbReference type="Pfam" id="PF00578">
    <property type="entry name" value="AhpC-TSA"/>
    <property type="match status" value="1"/>
</dbReference>
<accession>A0AAF0BKV9</accession>